<evidence type="ECO:0000256" key="1">
    <source>
        <dbReference type="ARBA" id="ARBA00022490"/>
    </source>
</evidence>
<dbReference type="GO" id="GO:0009381">
    <property type="term" value="F:excinuclease ABC activity"/>
    <property type="evidence" value="ECO:0007669"/>
    <property type="project" value="UniProtKB-UniRule"/>
</dbReference>
<dbReference type="InterPro" id="IPR038476">
    <property type="entry name" value="UvrC_RNase_H_dom_sf"/>
</dbReference>
<dbReference type="EMBL" id="RDOJ01000003">
    <property type="protein sequence ID" value="RLZ12044.1"/>
    <property type="molecule type" value="Genomic_DNA"/>
</dbReference>
<comment type="function">
    <text evidence="7">The UvrABC repair system catalyzes the recognition and processing of DNA lesions. UvrC both incises the 5' and 3' sides of the lesion. The N-terminal half is responsible for the 3' incision and the C-terminal half is responsible for the 5' incision.</text>
</comment>
<dbReference type="Pfam" id="PF02151">
    <property type="entry name" value="UVR"/>
    <property type="match status" value="1"/>
</dbReference>
<dbReference type="OrthoDB" id="9804933at2"/>
<dbReference type="Pfam" id="PF01541">
    <property type="entry name" value="GIY-YIG"/>
    <property type="match status" value="1"/>
</dbReference>
<evidence type="ECO:0000256" key="3">
    <source>
        <dbReference type="ARBA" id="ARBA00022769"/>
    </source>
</evidence>
<evidence type="ECO:0000259" key="9">
    <source>
        <dbReference type="PROSITE" id="PS50165"/>
    </source>
</evidence>
<dbReference type="InterPro" id="IPR036876">
    <property type="entry name" value="UVR_dom_sf"/>
</dbReference>
<dbReference type="Pfam" id="PF14520">
    <property type="entry name" value="HHH_5"/>
    <property type="match status" value="1"/>
</dbReference>
<keyword evidence="2 7" id="KW-0227">DNA damage</keyword>
<feature type="domain" description="GIY-YIG" evidence="8">
    <location>
        <begin position="14"/>
        <end position="92"/>
    </location>
</feature>
<dbReference type="FunFam" id="3.40.1440.10:FF:000001">
    <property type="entry name" value="UvrABC system protein C"/>
    <property type="match status" value="1"/>
</dbReference>
<accession>A0A3L9MLH9</accession>
<dbReference type="InterPro" id="IPR035901">
    <property type="entry name" value="GIY-YIG_endonuc_sf"/>
</dbReference>
<evidence type="ECO:0000256" key="6">
    <source>
        <dbReference type="ARBA" id="ARBA00023236"/>
    </source>
</evidence>
<dbReference type="PROSITE" id="PS50165">
    <property type="entry name" value="UVRC"/>
    <property type="match status" value="1"/>
</dbReference>
<dbReference type="CDD" id="cd10434">
    <property type="entry name" value="GIY-YIG_UvrC_Cho"/>
    <property type="match status" value="1"/>
</dbReference>
<evidence type="ECO:0000256" key="7">
    <source>
        <dbReference type="HAMAP-Rule" id="MF_00203"/>
    </source>
</evidence>
<keyword evidence="5 7" id="KW-0234">DNA repair</keyword>
<keyword evidence="4 7" id="KW-0267">Excision nuclease</keyword>
<evidence type="ECO:0000313" key="11">
    <source>
        <dbReference type="Proteomes" id="UP000275348"/>
    </source>
</evidence>
<comment type="subunit">
    <text evidence="7">Interacts with UvrB in an incision complex.</text>
</comment>
<dbReference type="GO" id="GO:0003677">
    <property type="term" value="F:DNA binding"/>
    <property type="evidence" value="ECO:0007669"/>
    <property type="project" value="UniProtKB-UniRule"/>
</dbReference>
<dbReference type="Gene3D" id="3.40.1440.10">
    <property type="entry name" value="GIY-YIG endonuclease"/>
    <property type="match status" value="1"/>
</dbReference>
<dbReference type="Proteomes" id="UP000275348">
    <property type="component" value="Unassembled WGS sequence"/>
</dbReference>
<dbReference type="PANTHER" id="PTHR30562">
    <property type="entry name" value="UVRC/OXIDOREDUCTASE"/>
    <property type="match status" value="1"/>
</dbReference>
<protein>
    <recommendedName>
        <fullName evidence="7">UvrABC system protein C</fullName>
        <shortName evidence="7">Protein UvrC</shortName>
    </recommendedName>
    <alternativeName>
        <fullName evidence="7">Excinuclease ABC subunit C</fullName>
    </alternativeName>
</protein>
<dbReference type="SUPFAM" id="SSF82771">
    <property type="entry name" value="GIY-YIG endonuclease"/>
    <property type="match status" value="1"/>
</dbReference>
<dbReference type="PANTHER" id="PTHR30562:SF1">
    <property type="entry name" value="UVRABC SYSTEM PROTEIN C"/>
    <property type="match status" value="1"/>
</dbReference>
<dbReference type="SUPFAM" id="SSF47781">
    <property type="entry name" value="RuvA domain 2-like"/>
    <property type="match status" value="1"/>
</dbReference>
<dbReference type="InterPro" id="IPR050066">
    <property type="entry name" value="UvrABC_protein_C"/>
</dbReference>
<evidence type="ECO:0000313" key="10">
    <source>
        <dbReference type="EMBL" id="RLZ12044.1"/>
    </source>
</evidence>
<dbReference type="Gene3D" id="1.10.150.20">
    <property type="entry name" value="5' to 3' exonuclease, C-terminal subdomain"/>
    <property type="match status" value="1"/>
</dbReference>
<dbReference type="PROSITE" id="PS50164">
    <property type="entry name" value="GIY_YIG"/>
    <property type="match status" value="1"/>
</dbReference>
<feature type="domain" description="UvrC family homology region profile" evidence="9">
    <location>
        <begin position="335"/>
        <end position="476"/>
    </location>
</feature>
<dbReference type="Gene3D" id="3.30.420.340">
    <property type="entry name" value="UvrC, RNAse H endonuclease domain"/>
    <property type="match status" value="1"/>
</dbReference>
<dbReference type="InterPro" id="IPR001162">
    <property type="entry name" value="UvrC_RNase_H_dom"/>
</dbReference>
<dbReference type="GO" id="GO:0009432">
    <property type="term" value="P:SOS response"/>
    <property type="evidence" value="ECO:0007669"/>
    <property type="project" value="UniProtKB-UniRule"/>
</dbReference>
<dbReference type="GO" id="GO:0009380">
    <property type="term" value="C:excinuclease repair complex"/>
    <property type="evidence" value="ECO:0007669"/>
    <property type="project" value="InterPro"/>
</dbReference>
<comment type="caution">
    <text evidence="10">The sequence shown here is derived from an EMBL/GenBank/DDBJ whole genome shotgun (WGS) entry which is preliminary data.</text>
</comment>
<keyword evidence="1 7" id="KW-0963">Cytoplasm</keyword>
<gene>
    <name evidence="7 10" type="primary">uvrC</name>
    <name evidence="10" type="ORF">EAH69_03795</name>
</gene>
<dbReference type="SMART" id="SM00465">
    <property type="entry name" value="GIYc"/>
    <property type="match status" value="1"/>
</dbReference>
<dbReference type="RefSeq" id="WP_121933853.1">
    <property type="nucleotide sequence ID" value="NZ_RDOJ01000003.1"/>
</dbReference>
<keyword evidence="6 7" id="KW-0742">SOS response</keyword>
<sequence>MNENVKLKLASLPETPGVYQYYNKNGDLLYVGKAKNLKRRVNSYFNKTHDSNRLRVLVKNIDNIETINVNSEYDALLLENNLIKEHQPRYNILLKDDKTYPWICIKKERFPRIFSTRNVIKDGSEYFGPYSNIRTMKVLLGLIKDLYQVRSCSYDLSEKNIENHKFKVCLEYHIGNCLGPCENHQTEEDYNEQIDAIRNIIKGEFSEAKNYLIDKMTKYASNLEFEKAQIVKDKLDALVNYQAKSTIVSPTITNVDVFSITSDEEYAYINFMKIYQGAIIQSHTEEWKKKLEESDEDLLERAIIDFSERFNLNSKEIYVPFELSIEIPFRKIIVPKIGEKKHIIDLSLKNTRIFRLEQLKQTKIVDPDRHTNRIMSQMKTDLRLPVEPRHIEGFDNSNIQGTNPVSACVVFKDGKPSKKDYRIFNVKTVEGPNDFATMEEVIYRRYSRVLAEGEALPDLILIDGGKGQLSSALNSIDRLGLRGKVSVIGIAKRLEEIYYPGDPYPLYLDKTSETLKVLQHVRDESHRFGITRHRNRRSNNAFKSELDDIPGVGPQTIKELLTNFKTVQKIKSASLEELTNIIGKSRAEKIKAYFSNENNANIG</sequence>
<comment type="similarity">
    <text evidence="7">Belongs to the UvrC family.</text>
</comment>
<dbReference type="AlphaFoldDB" id="A0A3L9MLH9"/>
<keyword evidence="3 7" id="KW-0228">DNA excision</keyword>
<dbReference type="Pfam" id="PF22920">
    <property type="entry name" value="UvrC_RNaseH"/>
    <property type="match status" value="1"/>
</dbReference>
<evidence type="ECO:0000256" key="4">
    <source>
        <dbReference type="ARBA" id="ARBA00022881"/>
    </source>
</evidence>
<dbReference type="InterPro" id="IPR004791">
    <property type="entry name" value="UvrC"/>
</dbReference>
<dbReference type="GO" id="GO:0005737">
    <property type="term" value="C:cytoplasm"/>
    <property type="evidence" value="ECO:0007669"/>
    <property type="project" value="UniProtKB-SubCell"/>
</dbReference>
<evidence type="ECO:0000259" key="8">
    <source>
        <dbReference type="PROSITE" id="PS50164"/>
    </source>
</evidence>
<proteinExistence type="inferred from homology"/>
<evidence type="ECO:0000256" key="2">
    <source>
        <dbReference type="ARBA" id="ARBA00022763"/>
    </source>
</evidence>
<comment type="subcellular location">
    <subcellularLocation>
        <location evidence="7">Cytoplasm</location>
    </subcellularLocation>
</comment>
<dbReference type="InterPro" id="IPR047296">
    <property type="entry name" value="GIY-YIG_UvrC_Cho"/>
</dbReference>
<dbReference type="NCBIfam" id="TIGR00194">
    <property type="entry name" value="uvrC"/>
    <property type="match status" value="1"/>
</dbReference>
<dbReference type="Pfam" id="PF08459">
    <property type="entry name" value="UvrC_RNaseH_dom"/>
    <property type="match status" value="1"/>
</dbReference>
<organism evidence="10 11">
    <name type="scientific">Faecalibacter macacae</name>
    <dbReference type="NCBI Taxonomy" id="1859289"/>
    <lineage>
        <taxon>Bacteria</taxon>
        <taxon>Pseudomonadati</taxon>
        <taxon>Bacteroidota</taxon>
        <taxon>Flavobacteriia</taxon>
        <taxon>Flavobacteriales</taxon>
        <taxon>Weeksellaceae</taxon>
        <taxon>Faecalibacter</taxon>
    </lineage>
</organism>
<dbReference type="InterPro" id="IPR000305">
    <property type="entry name" value="GIY-YIG_endonuc"/>
</dbReference>
<evidence type="ECO:0000256" key="5">
    <source>
        <dbReference type="ARBA" id="ARBA00023204"/>
    </source>
</evidence>
<dbReference type="InterPro" id="IPR010994">
    <property type="entry name" value="RuvA_2-like"/>
</dbReference>
<dbReference type="InterPro" id="IPR001943">
    <property type="entry name" value="UVR_dom"/>
</dbReference>
<dbReference type="SUPFAM" id="SSF46600">
    <property type="entry name" value="C-terminal UvrC-binding domain of UvrB"/>
    <property type="match status" value="1"/>
</dbReference>
<dbReference type="GO" id="GO:0006289">
    <property type="term" value="P:nucleotide-excision repair"/>
    <property type="evidence" value="ECO:0007669"/>
    <property type="project" value="UniProtKB-UniRule"/>
</dbReference>
<reference evidence="10 11" key="1">
    <citation type="submission" date="2018-10" db="EMBL/GenBank/DDBJ databases">
        <authorList>
            <person name="Chen X."/>
        </authorList>
    </citation>
    <scope>NUCLEOTIDE SEQUENCE [LARGE SCALE GENOMIC DNA]</scope>
    <source>
        <strain evidence="10 11">YIM 102668</strain>
    </source>
</reference>
<keyword evidence="11" id="KW-1185">Reference proteome</keyword>
<dbReference type="HAMAP" id="MF_00203">
    <property type="entry name" value="UvrC"/>
    <property type="match status" value="1"/>
</dbReference>
<name>A0A3L9MLH9_9FLAO</name>